<gene>
    <name evidence="1" type="ordered locus">trd_A0285</name>
</gene>
<dbReference type="AlphaFoldDB" id="B9L3C1"/>
<keyword evidence="1" id="KW-0614">Plasmid</keyword>
<organism evidence="1 2">
    <name type="scientific">Thermomicrobium roseum (strain ATCC 27502 / DSM 5159 / P-2)</name>
    <dbReference type="NCBI Taxonomy" id="309801"/>
    <lineage>
        <taxon>Bacteria</taxon>
        <taxon>Pseudomonadati</taxon>
        <taxon>Thermomicrobiota</taxon>
        <taxon>Thermomicrobia</taxon>
        <taxon>Thermomicrobiales</taxon>
        <taxon>Thermomicrobiaceae</taxon>
        <taxon>Thermomicrobium</taxon>
    </lineage>
</organism>
<geneLocation type="plasmid" evidence="2">
    <name>Tros</name>
</geneLocation>
<protein>
    <submittedName>
        <fullName evidence="1">Uncharacterized protein</fullName>
    </submittedName>
</protein>
<reference evidence="1 2" key="1">
    <citation type="journal article" date="2009" name="PLoS ONE">
        <title>Complete genome sequence of the aerobic CO-oxidizing thermophile Thermomicrobium roseum.</title>
        <authorList>
            <person name="Wu D."/>
            <person name="Raymond J."/>
            <person name="Wu M."/>
            <person name="Chatterji S."/>
            <person name="Ren Q."/>
            <person name="Graham J.E."/>
            <person name="Bryant D.A."/>
            <person name="Robb F."/>
            <person name="Colman A."/>
            <person name="Tallon L.J."/>
            <person name="Badger J.H."/>
            <person name="Madupu R."/>
            <person name="Ward N.L."/>
            <person name="Eisen J.A."/>
        </authorList>
    </citation>
    <scope>NUCLEOTIDE SEQUENCE [LARGE SCALE GENOMIC DNA]</scope>
    <source>
        <strain evidence="2">ATCC 27502 / DSM 5159 / P-2</strain>
        <plasmid evidence="1">unnamed</plasmid>
    </source>
</reference>
<accession>B9L3C1</accession>
<evidence type="ECO:0000313" key="1">
    <source>
        <dbReference type="EMBL" id="ACM06519.1"/>
    </source>
</evidence>
<dbReference type="HOGENOM" id="CLU_1947824_0_0_0"/>
<sequence length="129" mass="15004">MYLRANDGSGWFWDSDPGRKLLIPGYINWFHHIRVYAPASTDYFYSTAWGRYVLATTHIDRNEGTSQEQFGWSETAEEYFAALFRNQGYSVTEDTFWMANNDSWPSGRWGEGNRNFYLSNGYATIVVLP</sequence>
<dbReference type="KEGG" id="tro:trd_A0285"/>
<name>B9L3C1_THERP</name>
<keyword evidence="2" id="KW-1185">Reference proteome</keyword>
<dbReference type="EMBL" id="CP001276">
    <property type="protein sequence ID" value="ACM06519.1"/>
    <property type="molecule type" value="Genomic_DNA"/>
</dbReference>
<dbReference type="Proteomes" id="UP000000447">
    <property type="component" value="Plasmid unnamed"/>
</dbReference>
<evidence type="ECO:0000313" key="2">
    <source>
        <dbReference type="Proteomes" id="UP000000447"/>
    </source>
</evidence>
<proteinExistence type="predicted"/>